<dbReference type="Proteomes" id="UP000623509">
    <property type="component" value="Unassembled WGS sequence"/>
</dbReference>
<evidence type="ECO:0000256" key="1">
    <source>
        <dbReference type="ARBA" id="ARBA00004651"/>
    </source>
</evidence>
<dbReference type="InterPro" id="IPR006305">
    <property type="entry name" value="FliQ"/>
</dbReference>
<comment type="caution">
    <text evidence="9">The sequence shown here is derived from an EMBL/GenBank/DDBJ whole genome shotgun (WGS) entry which is preliminary data.</text>
</comment>
<dbReference type="GO" id="GO:0009425">
    <property type="term" value="C:bacterial-type flagellum basal body"/>
    <property type="evidence" value="ECO:0007669"/>
    <property type="project" value="UniProtKB-SubCell"/>
</dbReference>
<gene>
    <name evidence="7 9" type="primary">fliQ</name>
    <name evidence="8" type="ORF">BGI27_05150</name>
    <name evidence="9" type="ORF">CGU29_03790</name>
</gene>
<dbReference type="EMBL" id="NMRN01000007">
    <property type="protein sequence ID" value="PAS94442.1"/>
    <property type="molecule type" value="Genomic_DNA"/>
</dbReference>
<dbReference type="NCBIfam" id="TIGR01402">
    <property type="entry name" value="fliQ"/>
    <property type="match status" value="1"/>
</dbReference>
<evidence type="ECO:0000313" key="11">
    <source>
        <dbReference type="Proteomes" id="UP000623509"/>
    </source>
</evidence>
<evidence type="ECO:0000256" key="7">
    <source>
        <dbReference type="RuleBase" id="RU364090"/>
    </source>
</evidence>
<dbReference type="AlphaFoldDB" id="A0A272EWF4"/>
<dbReference type="Proteomes" id="UP000216107">
    <property type="component" value="Unassembled WGS sequence"/>
</dbReference>
<dbReference type="PANTHER" id="PTHR34040:SF8">
    <property type="entry name" value="FLAGELLAR BIOSYNTHETIC PROTEIN FLIQ"/>
    <property type="match status" value="1"/>
</dbReference>
<dbReference type="Pfam" id="PF01313">
    <property type="entry name" value="Bac_export_3"/>
    <property type="match status" value="1"/>
</dbReference>
<keyword evidence="6 7" id="KW-0472">Membrane</keyword>
<evidence type="ECO:0000256" key="6">
    <source>
        <dbReference type="ARBA" id="ARBA00023136"/>
    </source>
</evidence>
<keyword evidence="9" id="KW-0966">Cell projection</keyword>
<sequence length="90" mass="9551">MLTPDIAADLVGEALRIVTVLVAVLIAPGLIVGLIVSLFQAATQINEQTLSFLPRLLATLAAITLLGHWISSYVMDFCISVFERAATLVG</sequence>
<keyword evidence="9" id="KW-0969">Cilium</keyword>
<evidence type="ECO:0000256" key="2">
    <source>
        <dbReference type="ARBA" id="ARBA00006156"/>
    </source>
</evidence>
<comment type="function">
    <text evidence="7">Role in flagellar biosynthesis.</text>
</comment>
<protein>
    <recommendedName>
        <fullName evidence="7">Flagellar biosynthetic protein FliQ</fullName>
    </recommendedName>
</protein>
<feature type="transmembrane region" description="Helical" evidence="7">
    <location>
        <begin position="20"/>
        <end position="40"/>
    </location>
</feature>
<reference evidence="9 10" key="2">
    <citation type="submission" date="2017-07" db="EMBL/GenBank/DDBJ databases">
        <title>Candidatus Dactylopiibacterium carminicum, a nitrogen-fixing symbiont of the cochineal insect Dactylopius coccus and Dactylopius opuntiae (Hemiptera: Coccoidea: Dactylopiidae).</title>
        <authorList>
            <person name="Vera A."/>
        </authorList>
    </citation>
    <scope>NUCLEOTIDE SEQUENCE [LARGE SCALE GENOMIC DNA]</scope>
    <source>
        <strain evidence="9 10">NFDCM</strain>
    </source>
</reference>
<dbReference type="RefSeq" id="WP_095523839.1">
    <property type="nucleotide sequence ID" value="NZ_MDUX01000011.1"/>
</dbReference>
<evidence type="ECO:0000313" key="10">
    <source>
        <dbReference type="Proteomes" id="UP000216107"/>
    </source>
</evidence>
<name>A0A272EWF4_9RHOO</name>
<dbReference type="OrthoDB" id="9806440at2"/>
<reference evidence="8 11" key="1">
    <citation type="submission" date="2016-08" db="EMBL/GenBank/DDBJ databases">
        <title>Candidatus Dactylopiibacterium carminicum genome sequence.</title>
        <authorList>
            <person name="Ramirez-Puebla S.T."/>
            <person name="Ormeno-Orrillo E."/>
            <person name="Vera-Ponce De Leon A."/>
            <person name="Luis L."/>
            <person name="Sanchez-Flores A."/>
            <person name="Monica R."/>
            <person name="Martinez-Romero E."/>
        </authorList>
    </citation>
    <scope>NUCLEOTIDE SEQUENCE [LARGE SCALE GENOMIC DNA]</scope>
    <source>
        <strain evidence="8">END1</strain>
    </source>
</reference>
<accession>A0A272EWF4</accession>
<keyword evidence="11" id="KW-1185">Reference proteome</keyword>
<dbReference type="PRINTS" id="PR00952">
    <property type="entry name" value="TYPE3IMQPROT"/>
</dbReference>
<keyword evidence="4 7" id="KW-0812">Transmembrane</keyword>
<keyword evidence="3 7" id="KW-1003">Cell membrane</keyword>
<comment type="subcellular location">
    <subcellularLocation>
        <location evidence="1 7">Cell membrane</location>
        <topology evidence="1">Multi-pass membrane protein</topology>
    </subcellularLocation>
    <subcellularLocation>
        <location evidence="7">Bacterial flagellum basal body</location>
    </subcellularLocation>
</comment>
<dbReference type="PANTHER" id="PTHR34040">
    <property type="entry name" value="FLAGELLAR BIOSYNTHETIC PROTEIN FLIQ"/>
    <property type="match status" value="1"/>
</dbReference>
<keyword evidence="5 7" id="KW-1133">Transmembrane helix</keyword>
<proteinExistence type="inferred from homology"/>
<evidence type="ECO:0000313" key="9">
    <source>
        <dbReference type="EMBL" id="PAS94442.1"/>
    </source>
</evidence>
<organism evidence="9 10">
    <name type="scientific">Candidatus Dactylopiibacterium carminicum</name>
    <dbReference type="NCBI Taxonomy" id="857335"/>
    <lineage>
        <taxon>Bacteria</taxon>
        <taxon>Pseudomonadati</taxon>
        <taxon>Pseudomonadota</taxon>
        <taxon>Betaproteobacteria</taxon>
        <taxon>Rhodocyclales</taxon>
        <taxon>Rhodocyclaceae</taxon>
        <taxon>Candidatus Dactylopiibacterium</taxon>
    </lineage>
</organism>
<comment type="similarity">
    <text evidence="2 7">Belongs to the FliQ/MopD/SpaQ family.</text>
</comment>
<dbReference type="GO" id="GO:0044780">
    <property type="term" value="P:bacterial-type flagellum assembly"/>
    <property type="evidence" value="ECO:0007669"/>
    <property type="project" value="InterPro"/>
</dbReference>
<dbReference type="GO" id="GO:0005886">
    <property type="term" value="C:plasma membrane"/>
    <property type="evidence" value="ECO:0007669"/>
    <property type="project" value="UniProtKB-SubCell"/>
</dbReference>
<evidence type="ECO:0000256" key="3">
    <source>
        <dbReference type="ARBA" id="ARBA00022475"/>
    </source>
</evidence>
<dbReference type="GO" id="GO:0009306">
    <property type="term" value="P:protein secretion"/>
    <property type="evidence" value="ECO:0007669"/>
    <property type="project" value="InterPro"/>
</dbReference>
<keyword evidence="7" id="KW-0975">Bacterial flagellum</keyword>
<evidence type="ECO:0000256" key="5">
    <source>
        <dbReference type="ARBA" id="ARBA00022989"/>
    </source>
</evidence>
<dbReference type="EMBL" id="MDUX01000011">
    <property type="protein sequence ID" value="KAF7599977.1"/>
    <property type="molecule type" value="Genomic_DNA"/>
</dbReference>
<evidence type="ECO:0000313" key="8">
    <source>
        <dbReference type="EMBL" id="KAF7599977.1"/>
    </source>
</evidence>
<dbReference type="InterPro" id="IPR002191">
    <property type="entry name" value="Bac_export_3"/>
</dbReference>
<evidence type="ECO:0000256" key="4">
    <source>
        <dbReference type="ARBA" id="ARBA00022692"/>
    </source>
</evidence>
<feature type="transmembrane region" description="Helical" evidence="7">
    <location>
        <begin position="52"/>
        <end position="70"/>
    </location>
</feature>
<keyword evidence="9" id="KW-0282">Flagellum</keyword>
<dbReference type="PIRSF" id="PIRSF004669">
    <property type="entry name" value="FliQ"/>
    <property type="match status" value="1"/>
</dbReference>